<dbReference type="RefSeq" id="XP_060330470.1">
    <property type="nucleotide sequence ID" value="XM_060473223.1"/>
</dbReference>
<feature type="region of interest" description="Disordered" evidence="1">
    <location>
        <begin position="344"/>
        <end position="373"/>
    </location>
</feature>
<reference evidence="2" key="1">
    <citation type="submission" date="2023-06" db="EMBL/GenBank/DDBJ databases">
        <authorList>
            <consortium name="Lawrence Berkeley National Laboratory"/>
            <person name="Ahrendt S."/>
            <person name="Sahu N."/>
            <person name="Indic B."/>
            <person name="Wong-Bajracharya J."/>
            <person name="Merenyi Z."/>
            <person name="Ke H.-M."/>
            <person name="Monk M."/>
            <person name="Kocsube S."/>
            <person name="Drula E."/>
            <person name="Lipzen A."/>
            <person name="Balint B."/>
            <person name="Henrissat B."/>
            <person name="Andreopoulos B."/>
            <person name="Martin F.M."/>
            <person name="Harder C.B."/>
            <person name="Rigling D."/>
            <person name="Ford K.L."/>
            <person name="Foster G.D."/>
            <person name="Pangilinan J."/>
            <person name="Papanicolaou A."/>
            <person name="Barry K."/>
            <person name="LaButti K."/>
            <person name="Viragh M."/>
            <person name="Koriabine M."/>
            <person name="Yan M."/>
            <person name="Riley R."/>
            <person name="Champramary S."/>
            <person name="Plett K.L."/>
            <person name="Tsai I.J."/>
            <person name="Slot J."/>
            <person name="Sipos G."/>
            <person name="Plett J."/>
            <person name="Nagy L.G."/>
            <person name="Grigoriev I.V."/>
        </authorList>
    </citation>
    <scope>NUCLEOTIDE SEQUENCE</scope>
    <source>
        <strain evidence="2">CCBAS 213</strain>
    </source>
</reference>
<feature type="compositionally biased region" description="Polar residues" evidence="1">
    <location>
        <begin position="291"/>
        <end position="300"/>
    </location>
</feature>
<protein>
    <submittedName>
        <fullName evidence="2">Uncharacterized protein</fullName>
    </submittedName>
</protein>
<feature type="compositionally biased region" description="Low complexity" evidence="1">
    <location>
        <begin position="352"/>
        <end position="361"/>
    </location>
</feature>
<gene>
    <name evidence="2" type="ORF">EV420DRAFT_1544017</name>
</gene>
<name>A0AA39KBM9_ARMTA</name>
<sequence length="457" mass="51862">MSLMPGRKQLTTEIVFHGEHISESLSFSSRVSCNHKLNIFPSNFLILPQESALRGSMDEQPQLIGPLQLCFNLKKNGAYIRVDQSVETELTSLATELLGTKVGDERNRLRDRLRKKLLSICDGWTVMEGKTYLRDYPKPKKVEPIQTLQPENAGNGEGNANINNFIDIVFSPPWRGTVPSVGCDQWRNQLLDLLQSMNVRDREIACQRVPSLVRVELVKPRIRAEYLDLLDGTNIEKHDISNWYAIPIELQNPCKLCTDNQFLCTWSRGPDDSKRCRECILANRNRCLSKATQTGHTSNSHPKKRSMTSDDSDYKGRIDDTRAFLPLPTTRRADKELSDGLDAAVCGQKRPSSPSSNSVQSLKRLRTEEGNVTSSEIATTTKTLFTDDDFQDGVRRILHLENAIKEMRKENEELWRANDSWKEETEDLKAATETTLKKLKCLQADITHVDSLVSAMR</sequence>
<dbReference type="GeneID" id="85356771"/>
<comment type="caution">
    <text evidence="2">The sequence shown here is derived from an EMBL/GenBank/DDBJ whole genome shotgun (WGS) entry which is preliminary data.</text>
</comment>
<evidence type="ECO:0000313" key="2">
    <source>
        <dbReference type="EMBL" id="KAK0458182.1"/>
    </source>
</evidence>
<evidence type="ECO:0000256" key="1">
    <source>
        <dbReference type="SAM" id="MobiDB-lite"/>
    </source>
</evidence>
<dbReference type="EMBL" id="JAUEPS010000018">
    <property type="protein sequence ID" value="KAK0458182.1"/>
    <property type="molecule type" value="Genomic_DNA"/>
</dbReference>
<feature type="region of interest" description="Disordered" evidence="1">
    <location>
        <begin position="291"/>
        <end position="315"/>
    </location>
</feature>
<accession>A0AA39KBM9</accession>
<organism evidence="2 3">
    <name type="scientific">Armillaria tabescens</name>
    <name type="common">Ringless honey mushroom</name>
    <name type="synonym">Agaricus tabescens</name>
    <dbReference type="NCBI Taxonomy" id="1929756"/>
    <lineage>
        <taxon>Eukaryota</taxon>
        <taxon>Fungi</taxon>
        <taxon>Dikarya</taxon>
        <taxon>Basidiomycota</taxon>
        <taxon>Agaricomycotina</taxon>
        <taxon>Agaricomycetes</taxon>
        <taxon>Agaricomycetidae</taxon>
        <taxon>Agaricales</taxon>
        <taxon>Marasmiineae</taxon>
        <taxon>Physalacriaceae</taxon>
        <taxon>Desarmillaria</taxon>
    </lineage>
</organism>
<dbReference type="Proteomes" id="UP001175211">
    <property type="component" value="Unassembled WGS sequence"/>
</dbReference>
<dbReference type="AlphaFoldDB" id="A0AA39KBM9"/>
<proteinExistence type="predicted"/>
<evidence type="ECO:0000313" key="3">
    <source>
        <dbReference type="Proteomes" id="UP001175211"/>
    </source>
</evidence>
<keyword evidence="3" id="KW-1185">Reference proteome</keyword>